<name>A0A4C2AD68_EUMVA</name>
<evidence type="ECO:0000256" key="1">
    <source>
        <dbReference type="SAM" id="MobiDB-lite"/>
    </source>
</evidence>
<proteinExistence type="predicted"/>
<comment type="caution">
    <text evidence="2">The sequence shown here is derived from an EMBL/GenBank/DDBJ whole genome shotgun (WGS) entry which is preliminary data.</text>
</comment>
<dbReference type="AlphaFoldDB" id="A0A4C2AD68"/>
<protein>
    <submittedName>
        <fullName evidence="2">Uncharacterized protein</fullName>
    </submittedName>
</protein>
<dbReference type="EMBL" id="BGZK01002999">
    <property type="protein sequence ID" value="GBP97752.1"/>
    <property type="molecule type" value="Genomic_DNA"/>
</dbReference>
<keyword evidence="3" id="KW-1185">Reference proteome</keyword>
<feature type="region of interest" description="Disordered" evidence="1">
    <location>
        <begin position="1"/>
        <end position="42"/>
    </location>
</feature>
<dbReference type="Proteomes" id="UP000299102">
    <property type="component" value="Unassembled WGS sequence"/>
</dbReference>
<reference evidence="2 3" key="1">
    <citation type="journal article" date="2019" name="Commun. Biol.">
        <title>The bagworm genome reveals a unique fibroin gene that provides high tensile strength.</title>
        <authorList>
            <person name="Kono N."/>
            <person name="Nakamura H."/>
            <person name="Ohtoshi R."/>
            <person name="Tomita M."/>
            <person name="Numata K."/>
            <person name="Arakawa K."/>
        </authorList>
    </citation>
    <scope>NUCLEOTIDE SEQUENCE [LARGE SCALE GENOMIC DNA]</scope>
</reference>
<evidence type="ECO:0000313" key="2">
    <source>
        <dbReference type="EMBL" id="GBP97752.1"/>
    </source>
</evidence>
<evidence type="ECO:0000313" key="3">
    <source>
        <dbReference type="Proteomes" id="UP000299102"/>
    </source>
</evidence>
<organism evidence="2 3">
    <name type="scientific">Eumeta variegata</name>
    <name type="common">Bagworm moth</name>
    <name type="synonym">Eumeta japonica</name>
    <dbReference type="NCBI Taxonomy" id="151549"/>
    <lineage>
        <taxon>Eukaryota</taxon>
        <taxon>Metazoa</taxon>
        <taxon>Ecdysozoa</taxon>
        <taxon>Arthropoda</taxon>
        <taxon>Hexapoda</taxon>
        <taxon>Insecta</taxon>
        <taxon>Pterygota</taxon>
        <taxon>Neoptera</taxon>
        <taxon>Endopterygota</taxon>
        <taxon>Lepidoptera</taxon>
        <taxon>Glossata</taxon>
        <taxon>Ditrysia</taxon>
        <taxon>Tineoidea</taxon>
        <taxon>Psychidae</taxon>
        <taxon>Oiketicinae</taxon>
        <taxon>Eumeta</taxon>
    </lineage>
</organism>
<accession>A0A4C2AD68</accession>
<sequence>MFCDGGHTRQPANLKDSNRSECASTTTSRARRAYPESPRRRVGARQVQFKSGTLPLRISSCICEYARFNTRDAYATTFFPAAHRCIAPRLQGLASTDNIIFSSGYALTPIRILALVYNNNARIFAALNCLRMMRCASPTRASSSPHSFFSLNAAGRPTEVPIAGEIPMGDSLRNRFGIEVTGYRHGTDPFNLPGFGSGRIE</sequence>
<gene>
    <name evidence="2" type="ORF">EVAR_23176_1</name>
</gene>